<evidence type="ECO:0000256" key="2">
    <source>
        <dbReference type="SAM" id="SignalP"/>
    </source>
</evidence>
<protein>
    <submittedName>
        <fullName evidence="4">Acetylxylan esterase</fullName>
        <ecNumber evidence="4">3.1.1.72</ecNumber>
    </submittedName>
</protein>
<dbReference type="SUPFAM" id="SSF53474">
    <property type="entry name" value="alpha/beta-Hydrolases"/>
    <property type="match status" value="1"/>
</dbReference>
<keyword evidence="1 4" id="KW-0378">Hydrolase</keyword>
<dbReference type="Pfam" id="PF20434">
    <property type="entry name" value="BD-FAE"/>
    <property type="match status" value="1"/>
</dbReference>
<dbReference type="PANTHER" id="PTHR48081:SF6">
    <property type="entry name" value="PEPTIDASE S9 PROLYL OLIGOPEPTIDASE CATALYTIC DOMAIN-CONTAINING PROTEIN"/>
    <property type="match status" value="1"/>
</dbReference>
<dbReference type="EC" id="3.1.1.72" evidence="4"/>
<dbReference type="GO" id="GO:0046555">
    <property type="term" value="F:acetylxylan esterase activity"/>
    <property type="evidence" value="ECO:0007669"/>
    <property type="project" value="UniProtKB-EC"/>
</dbReference>
<name>A0A517ZNG3_9PLAN</name>
<evidence type="ECO:0000256" key="1">
    <source>
        <dbReference type="ARBA" id="ARBA00022801"/>
    </source>
</evidence>
<accession>A0A517ZNG3</accession>
<keyword evidence="5" id="KW-1185">Reference proteome</keyword>
<organism evidence="4 5">
    <name type="scientific">Symmachiella dynata</name>
    <dbReference type="NCBI Taxonomy" id="2527995"/>
    <lineage>
        <taxon>Bacteria</taxon>
        <taxon>Pseudomonadati</taxon>
        <taxon>Planctomycetota</taxon>
        <taxon>Planctomycetia</taxon>
        <taxon>Planctomycetales</taxon>
        <taxon>Planctomycetaceae</taxon>
        <taxon>Symmachiella</taxon>
    </lineage>
</organism>
<dbReference type="InterPro" id="IPR050300">
    <property type="entry name" value="GDXG_lipolytic_enzyme"/>
</dbReference>
<feature type="signal peptide" evidence="2">
    <location>
        <begin position="1"/>
        <end position="26"/>
    </location>
</feature>
<evidence type="ECO:0000313" key="5">
    <source>
        <dbReference type="Proteomes" id="UP000319383"/>
    </source>
</evidence>
<feature type="chain" id="PRO_5021700346" evidence="2">
    <location>
        <begin position="27"/>
        <end position="300"/>
    </location>
</feature>
<dbReference type="InterPro" id="IPR029058">
    <property type="entry name" value="AB_hydrolase_fold"/>
</dbReference>
<reference evidence="4 5" key="1">
    <citation type="submission" date="2019-02" db="EMBL/GenBank/DDBJ databases">
        <title>Deep-cultivation of Planctomycetes and their phenomic and genomic characterization uncovers novel biology.</title>
        <authorList>
            <person name="Wiegand S."/>
            <person name="Jogler M."/>
            <person name="Boedeker C."/>
            <person name="Pinto D."/>
            <person name="Vollmers J."/>
            <person name="Rivas-Marin E."/>
            <person name="Kohn T."/>
            <person name="Peeters S.H."/>
            <person name="Heuer A."/>
            <person name="Rast P."/>
            <person name="Oberbeckmann S."/>
            <person name="Bunk B."/>
            <person name="Jeske O."/>
            <person name="Meyerdierks A."/>
            <person name="Storesund J.E."/>
            <person name="Kallscheuer N."/>
            <person name="Luecker S."/>
            <person name="Lage O.M."/>
            <person name="Pohl T."/>
            <person name="Merkel B.J."/>
            <person name="Hornburger P."/>
            <person name="Mueller R.-W."/>
            <person name="Bruemmer F."/>
            <person name="Labrenz M."/>
            <person name="Spormann A.M."/>
            <person name="Op den Camp H."/>
            <person name="Overmann J."/>
            <person name="Amann R."/>
            <person name="Jetten M.S.M."/>
            <person name="Mascher T."/>
            <person name="Medema M.H."/>
            <person name="Devos D.P."/>
            <person name="Kaster A.-K."/>
            <person name="Ovreas L."/>
            <person name="Rohde M."/>
            <person name="Galperin M.Y."/>
            <person name="Jogler C."/>
        </authorList>
    </citation>
    <scope>NUCLEOTIDE SEQUENCE [LARGE SCALE GENOMIC DNA]</scope>
    <source>
        <strain evidence="4 5">Mal52</strain>
    </source>
</reference>
<dbReference type="AlphaFoldDB" id="A0A517ZNG3"/>
<gene>
    <name evidence="4" type="primary">axeA1_2</name>
    <name evidence="4" type="ORF">Mal52_25010</name>
</gene>
<dbReference type="KEGG" id="sdyn:Mal52_25010"/>
<keyword evidence="2" id="KW-0732">Signal</keyword>
<dbReference type="Proteomes" id="UP000319383">
    <property type="component" value="Chromosome"/>
</dbReference>
<sequence precursor="true">MSSTTWLTRCSLFAASLVIFSQSVTAAEPKPELLWPDGAPGAVGDEPLDKPTITIFPAPADIANGAAVVVCPGGGYGGLAAGYEGDDVARWLNTLGVTGVVLRYRLGPRYHHPAPLQDAQRAIRTIRARAKSLGIDPERIGILGFSAGGHLTSTAATHFDNGEGKSADPIQRESSRPDFAILCYPVISMTDEAMTHKGSRRNLLGDKPSAELMNSVSSEKQVTENTPPCFLWHTTGDKGVPSENSIAFYLACKEKGVPVEIHIFEKGRHGLGLGKPDEAVSAWPPLCATWLKERGLLNKK</sequence>
<dbReference type="InterPro" id="IPR049492">
    <property type="entry name" value="BD-FAE-like_dom"/>
</dbReference>
<evidence type="ECO:0000259" key="3">
    <source>
        <dbReference type="Pfam" id="PF20434"/>
    </source>
</evidence>
<dbReference type="Gene3D" id="3.40.50.1820">
    <property type="entry name" value="alpha/beta hydrolase"/>
    <property type="match status" value="1"/>
</dbReference>
<proteinExistence type="predicted"/>
<dbReference type="PANTHER" id="PTHR48081">
    <property type="entry name" value="AB HYDROLASE SUPERFAMILY PROTEIN C4A8.06C"/>
    <property type="match status" value="1"/>
</dbReference>
<evidence type="ECO:0000313" key="4">
    <source>
        <dbReference type="EMBL" id="QDU44023.1"/>
    </source>
</evidence>
<dbReference type="RefSeq" id="WP_145376312.1">
    <property type="nucleotide sequence ID" value="NZ_CP036276.1"/>
</dbReference>
<dbReference type="EMBL" id="CP036276">
    <property type="protein sequence ID" value="QDU44023.1"/>
    <property type="molecule type" value="Genomic_DNA"/>
</dbReference>
<feature type="domain" description="BD-FAE-like" evidence="3">
    <location>
        <begin position="93"/>
        <end position="249"/>
    </location>
</feature>